<dbReference type="CDD" id="cd07067">
    <property type="entry name" value="HP_PGM_like"/>
    <property type="match status" value="1"/>
</dbReference>
<dbReference type="InterPro" id="IPR001345">
    <property type="entry name" value="PG/BPGM_mutase_AS"/>
</dbReference>
<evidence type="ECO:0000256" key="1">
    <source>
        <dbReference type="ARBA" id="ARBA00022801"/>
    </source>
</evidence>
<dbReference type="GO" id="GO:0005829">
    <property type="term" value="C:cytosol"/>
    <property type="evidence" value="ECO:0007669"/>
    <property type="project" value="TreeGrafter"/>
</dbReference>
<accession>A0A544TDZ8</accession>
<evidence type="ECO:0000313" key="5">
    <source>
        <dbReference type="Proteomes" id="UP000318937"/>
    </source>
</evidence>
<dbReference type="Gene3D" id="3.40.50.1240">
    <property type="entry name" value="Phosphoglycerate mutase-like"/>
    <property type="match status" value="1"/>
</dbReference>
<name>A0A544TDZ8_9BACI</name>
<proteinExistence type="predicted"/>
<dbReference type="SUPFAM" id="SSF53254">
    <property type="entry name" value="Phosphoglycerate mutase-like"/>
    <property type="match status" value="1"/>
</dbReference>
<keyword evidence="1" id="KW-0378">Hydrolase</keyword>
<dbReference type="InterPro" id="IPR013078">
    <property type="entry name" value="His_Pase_superF_clade-1"/>
</dbReference>
<dbReference type="PROSITE" id="PS00175">
    <property type="entry name" value="PG_MUTASE"/>
    <property type="match status" value="1"/>
</dbReference>
<dbReference type="InterPro" id="IPR029033">
    <property type="entry name" value="His_PPase_superfam"/>
</dbReference>
<evidence type="ECO:0000313" key="4">
    <source>
        <dbReference type="EMBL" id="TQR15650.1"/>
    </source>
</evidence>
<gene>
    <name evidence="4" type="ORF">FG383_08690</name>
</gene>
<sequence>MTKICIVRHGETDWNVAGKLQGRTDIPINNTGKLQAADCGEYLKNMQWDVIITSPLNRAKQTAMIINKKINVPIIEMDTFIERGYGDAEGMTLKSRTSSYPDRVYPNQEDRISLNNRITEGLHEINETYPAGNVLLVAHGGVINAILANISNGEIGSGKTKLLNACMSNIQFKQEKWQIVDFNLVTHLTKK</sequence>
<organism evidence="4 5">
    <name type="scientific">Psychrobacillus soli</name>
    <dbReference type="NCBI Taxonomy" id="1543965"/>
    <lineage>
        <taxon>Bacteria</taxon>
        <taxon>Bacillati</taxon>
        <taxon>Bacillota</taxon>
        <taxon>Bacilli</taxon>
        <taxon>Bacillales</taxon>
        <taxon>Bacillaceae</taxon>
        <taxon>Psychrobacillus</taxon>
    </lineage>
</organism>
<feature type="binding site" evidence="3">
    <location>
        <begin position="82"/>
        <end position="85"/>
    </location>
    <ligand>
        <name>substrate</name>
    </ligand>
</feature>
<dbReference type="GO" id="GO:0045820">
    <property type="term" value="P:negative regulation of glycolytic process"/>
    <property type="evidence" value="ECO:0007669"/>
    <property type="project" value="TreeGrafter"/>
</dbReference>
<dbReference type="PANTHER" id="PTHR46517:SF1">
    <property type="entry name" value="FRUCTOSE-2,6-BISPHOSPHATASE TIGAR"/>
    <property type="match status" value="1"/>
</dbReference>
<dbReference type="GO" id="GO:0004331">
    <property type="term" value="F:fructose-2,6-bisphosphate 2-phosphatase activity"/>
    <property type="evidence" value="ECO:0007669"/>
    <property type="project" value="TreeGrafter"/>
</dbReference>
<dbReference type="PANTHER" id="PTHR46517">
    <property type="entry name" value="FRUCTOSE-2,6-BISPHOSPHATASE TIGAR"/>
    <property type="match status" value="1"/>
</dbReference>
<dbReference type="SMART" id="SM00855">
    <property type="entry name" value="PGAM"/>
    <property type="match status" value="1"/>
</dbReference>
<feature type="active site" description="Proton donor/acceptor" evidence="2">
    <location>
        <position position="82"/>
    </location>
</feature>
<feature type="binding site" evidence="3">
    <location>
        <begin position="8"/>
        <end position="15"/>
    </location>
    <ligand>
        <name>substrate</name>
    </ligand>
</feature>
<dbReference type="AlphaFoldDB" id="A0A544TDZ8"/>
<feature type="active site" description="Tele-phosphohistidine intermediate" evidence="2">
    <location>
        <position position="9"/>
    </location>
</feature>
<dbReference type="EMBL" id="VDGG01000014">
    <property type="protein sequence ID" value="TQR15650.1"/>
    <property type="molecule type" value="Genomic_DNA"/>
</dbReference>
<dbReference type="InterPro" id="IPR051695">
    <property type="entry name" value="Phosphoglycerate_Mutase"/>
</dbReference>
<dbReference type="Proteomes" id="UP000318937">
    <property type="component" value="Unassembled WGS sequence"/>
</dbReference>
<dbReference type="GO" id="GO:0043456">
    <property type="term" value="P:regulation of pentose-phosphate shunt"/>
    <property type="evidence" value="ECO:0007669"/>
    <property type="project" value="TreeGrafter"/>
</dbReference>
<dbReference type="OrthoDB" id="9782128at2"/>
<reference evidence="4 5" key="1">
    <citation type="submission" date="2019-05" db="EMBL/GenBank/DDBJ databases">
        <title>Psychrobacillus vulpis sp. nov., a new species isolated from feces of a red fox that inhabits in The Tablas de Daimiel Natural Park, Albacete, Spain.</title>
        <authorList>
            <person name="Rodriguez M."/>
            <person name="Reina J.C."/>
            <person name="Bejar V."/>
            <person name="Llamas I."/>
        </authorList>
    </citation>
    <scope>NUCLEOTIDE SEQUENCE [LARGE SCALE GENOMIC DNA]</scope>
    <source>
        <strain evidence="4 5">NHI-2</strain>
    </source>
</reference>
<keyword evidence="5" id="KW-1185">Reference proteome</keyword>
<dbReference type="RefSeq" id="WP_142606918.1">
    <property type="nucleotide sequence ID" value="NZ_VDGG01000014.1"/>
</dbReference>
<protein>
    <submittedName>
        <fullName evidence="4">Histidine phosphatase family protein</fullName>
    </submittedName>
</protein>
<evidence type="ECO:0000256" key="2">
    <source>
        <dbReference type="PIRSR" id="PIRSR613078-1"/>
    </source>
</evidence>
<evidence type="ECO:0000256" key="3">
    <source>
        <dbReference type="PIRSR" id="PIRSR613078-2"/>
    </source>
</evidence>
<feature type="binding site" evidence="3">
    <location>
        <position position="58"/>
    </location>
    <ligand>
        <name>substrate</name>
    </ligand>
</feature>
<comment type="caution">
    <text evidence="4">The sequence shown here is derived from an EMBL/GenBank/DDBJ whole genome shotgun (WGS) entry which is preliminary data.</text>
</comment>
<dbReference type="Pfam" id="PF00300">
    <property type="entry name" value="His_Phos_1"/>
    <property type="match status" value="1"/>
</dbReference>